<dbReference type="STRING" id="380248.SAMN05216251_109223"/>
<dbReference type="Proteomes" id="UP000199323">
    <property type="component" value="Unassembled WGS sequence"/>
</dbReference>
<protein>
    <submittedName>
        <fullName evidence="4">Protein-disulfide isomerase</fullName>
    </submittedName>
</protein>
<name>A0A1I2GSE8_9ACTN</name>
<evidence type="ECO:0000256" key="2">
    <source>
        <dbReference type="SAM" id="Phobius"/>
    </source>
</evidence>
<dbReference type="GO" id="GO:0016853">
    <property type="term" value="F:isomerase activity"/>
    <property type="evidence" value="ECO:0007669"/>
    <property type="project" value="UniProtKB-KW"/>
</dbReference>
<dbReference type="AlphaFoldDB" id="A0A1I2GSE8"/>
<evidence type="ECO:0000259" key="3">
    <source>
        <dbReference type="Pfam" id="PF13462"/>
    </source>
</evidence>
<keyword evidence="2" id="KW-1133">Transmembrane helix</keyword>
<dbReference type="RefSeq" id="WP_093714506.1">
    <property type="nucleotide sequence ID" value="NZ_FONG01000009.1"/>
</dbReference>
<accession>A0A1I2GSE8</accession>
<feature type="region of interest" description="Disordered" evidence="1">
    <location>
        <begin position="1"/>
        <end position="20"/>
    </location>
</feature>
<evidence type="ECO:0000313" key="5">
    <source>
        <dbReference type="Proteomes" id="UP000199323"/>
    </source>
</evidence>
<dbReference type="Pfam" id="PF13462">
    <property type="entry name" value="Thioredoxin_4"/>
    <property type="match status" value="1"/>
</dbReference>
<dbReference type="InterPro" id="IPR012336">
    <property type="entry name" value="Thioredoxin-like_fold"/>
</dbReference>
<dbReference type="SUPFAM" id="SSF52833">
    <property type="entry name" value="Thioredoxin-like"/>
    <property type="match status" value="1"/>
</dbReference>
<reference evidence="5" key="1">
    <citation type="submission" date="2016-10" db="EMBL/GenBank/DDBJ databases">
        <authorList>
            <person name="Varghese N."/>
            <person name="Submissions S."/>
        </authorList>
    </citation>
    <scope>NUCLEOTIDE SEQUENCE [LARGE SCALE GENOMIC DNA]</scope>
    <source>
        <strain evidence="5">CGMCC 4.3510</strain>
    </source>
</reference>
<organism evidence="4 5">
    <name type="scientific">Actinacidiphila alni</name>
    <dbReference type="NCBI Taxonomy" id="380248"/>
    <lineage>
        <taxon>Bacteria</taxon>
        <taxon>Bacillati</taxon>
        <taxon>Actinomycetota</taxon>
        <taxon>Actinomycetes</taxon>
        <taxon>Kitasatosporales</taxon>
        <taxon>Streptomycetaceae</taxon>
        <taxon>Actinacidiphila</taxon>
    </lineage>
</organism>
<keyword evidence="2" id="KW-0812">Transmembrane</keyword>
<evidence type="ECO:0000313" key="4">
    <source>
        <dbReference type="EMBL" id="SFF19757.1"/>
    </source>
</evidence>
<proteinExistence type="predicted"/>
<keyword evidence="5" id="KW-1185">Reference proteome</keyword>
<dbReference type="Gene3D" id="3.40.30.10">
    <property type="entry name" value="Glutaredoxin"/>
    <property type="match status" value="1"/>
</dbReference>
<keyword evidence="2" id="KW-0472">Membrane</keyword>
<gene>
    <name evidence="4" type="ORF">SAMN05216251_109223</name>
</gene>
<feature type="transmembrane region" description="Helical" evidence="2">
    <location>
        <begin position="34"/>
        <end position="54"/>
    </location>
</feature>
<feature type="compositionally biased region" description="Low complexity" evidence="1">
    <location>
        <begin position="1"/>
        <end position="11"/>
    </location>
</feature>
<dbReference type="EMBL" id="FONG01000009">
    <property type="protein sequence ID" value="SFF19757.1"/>
    <property type="molecule type" value="Genomic_DNA"/>
</dbReference>
<sequence>MSSRNSKASKAAARERLRAEREREAKRAKLRRQIFVGVGVVAVLAVAGGVAVAVNAANKPSYWESAKKDKLVKPANTSGTNGTTIVVGDANNKNNLDLYEDLRCPACAQFEQTSGADVLKGAKDGKYKITYHFGTFLDGNLGGTGSKNALSAVGAAANVSLDAFEAYHTLLYSKAHHPEESGPDLFAKDENMIKLAQDVPALKDNAKFQADVKNGTFDKWALDSSDAFNAAGIQSTPTIKLNGKALTADGVMDQITANLKK</sequence>
<dbReference type="OrthoDB" id="4135024at2"/>
<keyword evidence="4" id="KW-0413">Isomerase</keyword>
<evidence type="ECO:0000256" key="1">
    <source>
        <dbReference type="SAM" id="MobiDB-lite"/>
    </source>
</evidence>
<dbReference type="InterPro" id="IPR036249">
    <property type="entry name" value="Thioredoxin-like_sf"/>
</dbReference>
<feature type="domain" description="Thioredoxin-like fold" evidence="3">
    <location>
        <begin position="81"/>
        <end position="259"/>
    </location>
</feature>